<evidence type="ECO:0000256" key="1">
    <source>
        <dbReference type="SAM" id="Phobius"/>
    </source>
</evidence>
<name>A0ABW7YX25_9ACTN</name>
<evidence type="ECO:0000313" key="2">
    <source>
        <dbReference type="EMBL" id="MFI6500475.1"/>
    </source>
</evidence>
<feature type="transmembrane region" description="Helical" evidence="1">
    <location>
        <begin position="249"/>
        <end position="269"/>
    </location>
</feature>
<keyword evidence="1" id="KW-1133">Transmembrane helix</keyword>
<dbReference type="Proteomes" id="UP001612741">
    <property type="component" value="Unassembled WGS sequence"/>
</dbReference>
<sequence>MTATVSGPARSLERRYRMLLLAYPPSYRRAHGDELLDVLLATTEADRAVPSAREAAGLLIGGARARVIALTRGNVARDGLHLGLTAVAVGNLATILPFAAEIPFWITLSALSVLAIQRAWVWPAIPLTAAVSMKMVAIAGGWQFAEPTLLPVTPGVLTDRALFSDSSPVAVSTAYGLMIVGLLVLGTGRATLHRRSWWWWAALPVAAWAGPAWMPDDSQPVISFSRMVLEFGLFAGAVVAGYLTRDLRWALGCALYLGATSVTFGVLTLPEDGLSLTSQHLAYWALLALLTAAAAIVPFRQRKHVLD</sequence>
<feature type="transmembrane region" description="Helical" evidence="1">
    <location>
        <begin position="197"/>
        <end position="215"/>
    </location>
</feature>
<evidence type="ECO:0000313" key="3">
    <source>
        <dbReference type="Proteomes" id="UP001612741"/>
    </source>
</evidence>
<organism evidence="2 3">
    <name type="scientific">Nonomuraea typhae</name>
    <dbReference type="NCBI Taxonomy" id="2603600"/>
    <lineage>
        <taxon>Bacteria</taxon>
        <taxon>Bacillati</taxon>
        <taxon>Actinomycetota</taxon>
        <taxon>Actinomycetes</taxon>
        <taxon>Streptosporangiales</taxon>
        <taxon>Streptosporangiaceae</taxon>
        <taxon>Nonomuraea</taxon>
    </lineage>
</organism>
<feature type="transmembrane region" description="Helical" evidence="1">
    <location>
        <begin position="281"/>
        <end position="299"/>
    </location>
</feature>
<feature type="transmembrane region" description="Helical" evidence="1">
    <location>
        <begin position="221"/>
        <end position="242"/>
    </location>
</feature>
<keyword evidence="3" id="KW-1185">Reference proteome</keyword>
<proteinExistence type="predicted"/>
<feature type="transmembrane region" description="Helical" evidence="1">
    <location>
        <begin position="162"/>
        <end position="185"/>
    </location>
</feature>
<comment type="caution">
    <text evidence="2">The sequence shown here is derived from an EMBL/GenBank/DDBJ whole genome shotgun (WGS) entry which is preliminary data.</text>
</comment>
<dbReference type="RefSeq" id="WP_397084401.1">
    <property type="nucleotide sequence ID" value="NZ_JBITGY010000006.1"/>
</dbReference>
<feature type="transmembrane region" description="Helical" evidence="1">
    <location>
        <begin position="82"/>
        <end position="108"/>
    </location>
</feature>
<keyword evidence="1" id="KW-0812">Transmembrane</keyword>
<keyword evidence="1" id="KW-0472">Membrane</keyword>
<dbReference type="EMBL" id="JBITGY010000006">
    <property type="protein sequence ID" value="MFI6500475.1"/>
    <property type="molecule type" value="Genomic_DNA"/>
</dbReference>
<reference evidence="2 3" key="1">
    <citation type="submission" date="2024-10" db="EMBL/GenBank/DDBJ databases">
        <title>The Natural Products Discovery Center: Release of the First 8490 Sequenced Strains for Exploring Actinobacteria Biosynthetic Diversity.</title>
        <authorList>
            <person name="Kalkreuter E."/>
            <person name="Kautsar S.A."/>
            <person name="Yang D."/>
            <person name="Bader C.D."/>
            <person name="Teijaro C.N."/>
            <person name="Fluegel L."/>
            <person name="Davis C.M."/>
            <person name="Simpson J.R."/>
            <person name="Lauterbach L."/>
            <person name="Steele A.D."/>
            <person name="Gui C."/>
            <person name="Meng S."/>
            <person name="Li G."/>
            <person name="Viehrig K."/>
            <person name="Ye F."/>
            <person name="Su P."/>
            <person name="Kiefer A.F."/>
            <person name="Nichols A."/>
            <person name="Cepeda A.J."/>
            <person name="Yan W."/>
            <person name="Fan B."/>
            <person name="Jiang Y."/>
            <person name="Adhikari A."/>
            <person name="Zheng C.-J."/>
            <person name="Schuster L."/>
            <person name="Cowan T.M."/>
            <person name="Smanski M.J."/>
            <person name="Chevrette M.G."/>
            <person name="De Carvalho L.P.S."/>
            <person name="Shen B."/>
        </authorList>
    </citation>
    <scope>NUCLEOTIDE SEQUENCE [LARGE SCALE GENOMIC DNA]</scope>
    <source>
        <strain evidence="2 3">NPDC050545</strain>
    </source>
</reference>
<accession>A0ABW7YX25</accession>
<gene>
    <name evidence="2" type="ORF">ACIBG2_24065</name>
</gene>
<protein>
    <submittedName>
        <fullName evidence="2">Uncharacterized protein</fullName>
    </submittedName>
</protein>
<feature type="transmembrane region" description="Helical" evidence="1">
    <location>
        <begin position="120"/>
        <end position="142"/>
    </location>
</feature>